<name>A0A1T4Y1M1_9MICO</name>
<sequence length="117" mass="12841">MYGFTTPSLWTVPPGKELTSVTFAVNMFTLQFDSRLKIDVLSDVIVSFPGRAETSVKAGSPDMRMLLELVGDSVLDVLVQGESLLTFVMGGGGQIIFEDSPDYESYVFDVEGEEIYV</sequence>
<dbReference type="AlphaFoldDB" id="A0A1T4Y1M1"/>
<dbReference type="Proteomes" id="UP000189735">
    <property type="component" value="Unassembled WGS sequence"/>
</dbReference>
<accession>A0A1T4Y1M1</accession>
<reference evidence="2" key="1">
    <citation type="submission" date="2017-02" db="EMBL/GenBank/DDBJ databases">
        <authorList>
            <person name="Varghese N."/>
            <person name="Submissions S."/>
        </authorList>
    </citation>
    <scope>NUCLEOTIDE SEQUENCE [LARGE SCALE GENOMIC DNA]</scope>
    <source>
        <strain evidence="2">VKM Ac-2052</strain>
    </source>
</reference>
<dbReference type="EMBL" id="FUYG01000005">
    <property type="protein sequence ID" value="SKA95689.1"/>
    <property type="molecule type" value="Genomic_DNA"/>
</dbReference>
<evidence type="ECO:0000313" key="2">
    <source>
        <dbReference type="Proteomes" id="UP000189735"/>
    </source>
</evidence>
<proteinExistence type="predicted"/>
<evidence type="ECO:0000313" key="1">
    <source>
        <dbReference type="EMBL" id="SKA95689.1"/>
    </source>
</evidence>
<protein>
    <submittedName>
        <fullName evidence="1">Uncharacterized protein</fullName>
    </submittedName>
</protein>
<dbReference type="RefSeq" id="WP_078714329.1">
    <property type="nucleotide sequence ID" value="NZ_FUYG01000005.1"/>
</dbReference>
<gene>
    <name evidence="1" type="ORF">SAMN06295879_2062</name>
</gene>
<organism evidence="1 2">
    <name type="scientific">Agreia bicolorata</name>
    <dbReference type="NCBI Taxonomy" id="110935"/>
    <lineage>
        <taxon>Bacteria</taxon>
        <taxon>Bacillati</taxon>
        <taxon>Actinomycetota</taxon>
        <taxon>Actinomycetes</taxon>
        <taxon>Micrococcales</taxon>
        <taxon>Microbacteriaceae</taxon>
        <taxon>Agreia</taxon>
    </lineage>
</organism>